<dbReference type="InterPro" id="IPR000719">
    <property type="entry name" value="Prot_kinase_dom"/>
</dbReference>
<evidence type="ECO:0000313" key="12">
    <source>
        <dbReference type="Proteomes" id="UP000324800"/>
    </source>
</evidence>
<evidence type="ECO:0000256" key="1">
    <source>
        <dbReference type="ARBA" id="ARBA00012513"/>
    </source>
</evidence>
<dbReference type="GO" id="GO:0005524">
    <property type="term" value="F:ATP binding"/>
    <property type="evidence" value="ECO:0007669"/>
    <property type="project" value="UniProtKB-KW"/>
</dbReference>
<feature type="domain" description="Protein kinase" evidence="10">
    <location>
        <begin position="1"/>
        <end position="239"/>
    </location>
</feature>
<dbReference type="EMBL" id="SNRW01010905">
    <property type="protein sequence ID" value="KAA6375907.1"/>
    <property type="molecule type" value="Genomic_DNA"/>
</dbReference>
<dbReference type="InterPro" id="IPR011009">
    <property type="entry name" value="Kinase-like_dom_sf"/>
</dbReference>
<keyword evidence="5 11" id="KW-0418">Kinase</keyword>
<dbReference type="InterPro" id="IPR008271">
    <property type="entry name" value="Ser/Thr_kinase_AS"/>
</dbReference>
<name>A0A5J4UZW0_9EUKA</name>
<comment type="catalytic activity">
    <reaction evidence="7">
        <text>L-threonyl-[protein] + ATP = O-phospho-L-threonyl-[protein] + ADP + H(+)</text>
        <dbReference type="Rhea" id="RHEA:46608"/>
        <dbReference type="Rhea" id="RHEA-COMP:11060"/>
        <dbReference type="Rhea" id="RHEA-COMP:11605"/>
        <dbReference type="ChEBI" id="CHEBI:15378"/>
        <dbReference type="ChEBI" id="CHEBI:30013"/>
        <dbReference type="ChEBI" id="CHEBI:30616"/>
        <dbReference type="ChEBI" id="CHEBI:61977"/>
        <dbReference type="ChEBI" id="CHEBI:456216"/>
        <dbReference type="EC" id="2.7.11.1"/>
    </reaction>
</comment>
<keyword evidence="4" id="KW-0547">Nucleotide-binding</keyword>
<organism evidence="11 12">
    <name type="scientific">Streblomastix strix</name>
    <dbReference type="NCBI Taxonomy" id="222440"/>
    <lineage>
        <taxon>Eukaryota</taxon>
        <taxon>Metamonada</taxon>
        <taxon>Preaxostyla</taxon>
        <taxon>Oxymonadida</taxon>
        <taxon>Streblomastigidae</taxon>
        <taxon>Streblomastix</taxon>
    </lineage>
</organism>
<dbReference type="EC" id="2.7.11.1" evidence="1"/>
<proteinExistence type="predicted"/>
<feature type="coiled-coil region" evidence="9">
    <location>
        <begin position="266"/>
        <end position="293"/>
    </location>
</feature>
<dbReference type="GO" id="GO:0004674">
    <property type="term" value="F:protein serine/threonine kinase activity"/>
    <property type="evidence" value="ECO:0007669"/>
    <property type="project" value="UniProtKB-KW"/>
</dbReference>
<keyword evidence="3" id="KW-0808">Transferase</keyword>
<dbReference type="PRINTS" id="PR00109">
    <property type="entry name" value="TYRKINASE"/>
</dbReference>
<evidence type="ECO:0000256" key="3">
    <source>
        <dbReference type="ARBA" id="ARBA00022679"/>
    </source>
</evidence>
<dbReference type="AlphaFoldDB" id="A0A5J4UZW0"/>
<dbReference type="Gene3D" id="1.10.510.10">
    <property type="entry name" value="Transferase(Phosphotransferase) domain 1"/>
    <property type="match status" value="1"/>
</dbReference>
<comment type="catalytic activity">
    <reaction evidence="8">
        <text>L-seryl-[protein] + ATP = O-phospho-L-seryl-[protein] + ADP + H(+)</text>
        <dbReference type="Rhea" id="RHEA:17989"/>
        <dbReference type="Rhea" id="RHEA-COMP:9863"/>
        <dbReference type="Rhea" id="RHEA-COMP:11604"/>
        <dbReference type="ChEBI" id="CHEBI:15378"/>
        <dbReference type="ChEBI" id="CHEBI:29999"/>
        <dbReference type="ChEBI" id="CHEBI:30616"/>
        <dbReference type="ChEBI" id="CHEBI:83421"/>
        <dbReference type="ChEBI" id="CHEBI:456216"/>
        <dbReference type="EC" id="2.7.11.1"/>
    </reaction>
</comment>
<evidence type="ECO:0000256" key="4">
    <source>
        <dbReference type="ARBA" id="ARBA00022741"/>
    </source>
</evidence>
<dbReference type="PROSITE" id="PS50011">
    <property type="entry name" value="PROTEIN_KINASE_DOM"/>
    <property type="match status" value="1"/>
</dbReference>
<dbReference type="PROSITE" id="PS00108">
    <property type="entry name" value="PROTEIN_KINASE_ST"/>
    <property type="match status" value="1"/>
</dbReference>
<accession>A0A5J4UZW0</accession>
<evidence type="ECO:0000256" key="2">
    <source>
        <dbReference type="ARBA" id="ARBA00022527"/>
    </source>
</evidence>
<dbReference type="Proteomes" id="UP000324800">
    <property type="component" value="Unassembled WGS sequence"/>
</dbReference>
<evidence type="ECO:0000259" key="10">
    <source>
        <dbReference type="PROSITE" id="PS50011"/>
    </source>
</evidence>
<dbReference type="InterPro" id="IPR001245">
    <property type="entry name" value="Ser-Thr/Tyr_kinase_cat_dom"/>
</dbReference>
<dbReference type="OrthoDB" id="6136089at2759"/>
<evidence type="ECO:0000256" key="9">
    <source>
        <dbReference type="SAM" id="Coils"/>
    </source>
</evidence>
<protein>
    <recommendedName>
        <fullName evidence="1">non-specific serine/threonine protein kinase</fullName>
        <ecNumber evidence="1">2.7.11.1</ecNumber>
    </recommendedName>
</protein>
<keyword evidence="6" id="KW-0067">ATP-binding</keyword>
<evidence type="ECO:0000256" key="6">
    <source>
        <dbReference type="ARBA" id="ARBA00022840"/>
    </source>
</evidence>
<keyword evidence="2" id="KW-0723">Serine/threonine-protein kinase</keyword>
<dbReference type="InterPro" id="IPR051131">
    <property type="entry name" value="NEK_Ser/Thr_kinase_NIMA"/>
</dbReference>
<reference evidence="11 12" key="1">
    <citation type="submission" date="2019-03" db="EMBL/GenBank/DDBJ databases">
        <title>Single cell metagenomics reveals metabolic interactions within the superorganism composed of flagellate Streblomastix strix and complex community of Bacteroidetes bacteria on its surface.</title>
        <authorList>
            <person name="Treitli S.C."/>
            <person name="Kolisko M."/>
            <person name="Husnik F."/>
            <person name="Keeling P."/>
            <person name="Hampl V."/>
        </authorList>
    </citation>
    <scope>NUCLEOTIDE SEQUENCE [LARGE SCALE GENOMIC DNA]</scope>
    <source>
        <strain evidence="11">ST1C</strain>
    </source>
</reference>
<evidence type="ECO:0000313" key="11">
    <source>
        <dbReference type="EMBL" id="KAA6375907.1"/>
    </source>
</evidence>
<keyword evidence="9" id="KW-0175">Coiled coil</keyword>
<evidence type="ECO:0000256" key="5">
    <source>
        <dbReference type="ARBA" id="ARBA00022777"/>
    </source>
</evidence>
<dbReference type="PANTHER" id="PTHR44899:SF3">
    <property type="entry name" value="SERINE_THREONINE-PROTEIN KINASE NEK1"/>
    <property type="match status" value="1"/>
</dbReference>
<dbReference type="SMART" id="SM00220">
    <property type="entry name" value="S_TKc"/>
    <property type="match status" value="1"/>
</dbReference>
<comment type="caution">
    <text evidence="11">The sequence shown here is derived from an EMBL/GenBank/DDBJ whole genome shotgun (WGS) entry which is preliminary data.</text>
</comment>
<evidence type="ECO:0000256" key="8">
    <source>
        <dbReference type="ARBA" id="ARBA00048679"/>
    </source>
</evidence>
<evidence type="ECO:0000256" key="7">
    <source>
        <dbReference type="ARBA" id="ARBA00047899"/>
    </source>
</evidence>
<sequence length="482" mass="55158">MHPKLNPQNDNEIIKRLPYTTEKNKKIADEEVSMLKKVQSKFTVKLIDTFTEGLDLCLVLEYCSKGNLRDVIEKRLKQMSIQERMMRGFTYGYRILMGMNILHQQQIVHRDLKPENILFDKDGQVKIADFGLAQKMMSKSYIPSAGTKNYAPPEAYTQNRMNIESDIWAFGIIFVEIITGVHPFEAQSQEETIRNISSGRFKPLPNYIKGEIRELIEQMFKVDTEKRPSIQKILECDVMQLAAEIDRQKEMKNKEKMLKLNVLTEVEKSVVEIARLKLELEQKEEMIADLRRKIPISPKFIIPDEKHGTSYQNKFTHANSFSVDCTVAIDPVITDGIVRIDFVFEKQDGYNFMIGVADQSCVFKSGNGPSVDGNAKKTVIYNIDGWIGHFDSAISGNAQLKCGSKISAEVDMIAKPRTLHFFVDDEEQPNYVVNIPAAIRFIAFLQQVGSSFTVTHIMNLQCSSAKGLMRSRAFEWGKEWKK</sequence>
<dbReference type="SUPFAM" id="SSF56112">
    <property type="entry name" value="Protein kinase-like (PK-like)"/>
    <property type="match status" value="1"/>
</dbReference>
<dbReference type="Pfam" id="PF00069">
    <property type="entry name" value="Pkinase"/>
    <property type="match status" value="1"/>
</dbReference>
<dbReference type="PANTHER" id="PTHR44899">
    <property type="entry name" value="CAMK FAMILY PROTEIN KINASE"/>
    <property type="match status" value="1"/>
</dbReference>
<gene>
    <name evidence="11" type="ORF">EZS28_028566</name>
</gene>